<dbReference type="Proteomes" id="UP000187203">
    <property type="component" value="Unassembled WGS sequence"/>
</dbReference>
<dbReference type="InterPro" id="IPR012458">
    <property type="entry name" value="DUF1664"/>
</dbReference>
<evidence type="ECO:0000313" key="4">
    <source>
        <dbReference type="EMBL" id="OMO88120.1"/>
    </source>
</evidence>
<accession>A0A1R3J005</accession>
<dbReference type="EMBL" id="AWUE01017165">
    <property type="protein sequence ID" value="OMO88120.1"/>
    <property type="molecule type" value="Genomic_DNA"/>
</dbReference>
<dbReference type="OrthoDB" id="544175at2759"/>
<organism evidence="4 5">
    <name type="scientific">Corchorus olitorius</name>
    <dbReference type="NCBI Taxonomy" id="93759"/>
    <lineage>
        <taxon>Eukaryota</taxon>
        <taxon>Viridiplantae</taxon>
        <taxon>Streptophyta</taxon>
        <taxon>Embryophyta</taxon>
        <taxon>Tracheophyta</taxon>
        <taxon>Spermatophyta</taxon>
        <taxon>Magnoliopsida</taxon>
        <taxon>eudicotyledons</taxon>
        <taxon>Gunneridae</taxon>
        <taxon>Pentapetalae</taxon>
        <taxon>rosids</taxon>
        <taxon>malvids</taxon>
        <taxon>Malvales</taxon>
        <taxon>Malvaceae</taxon>
        <taxon>Grewioideae</taxon>
        <taxon>Apeibeae</taxon>
        <taxon>Corchorus</taxon>
    </lineage>
</organism>
<name>A0A1R3J005_9ROSI</name>
<dbReference type="STRING" id="93759.A0A1R3J005"/>
<dbReference type="AlphaFoldDB" id="A0A1R3J005"/>
<evidence type="ECO:0000313" key="5">
    <source>
        <dbReference type="Proteomes" id="UP000187203"/>
    </source>
</evidence>
<protein>
    <recommendedName>
        <fullName evidence="3">DUF1664 domain-containing protein</fullName>
    </recommendedName>
</protein>
<feature type="transmembrane region" description="Helical" evidence="2">
    <location>
        <begin position="33"/>
        <end position="49"/>
    </location>
</feature>
<keyword evidence="2" id="KW-0472">Membrane</keyword>
<evidence type="ECO:0000256" key="1">
    <source>
        <dbReference type="SAM" id="MobiDB-lite"/>
    </source>
</evidence>
<dbReference type="PANTHER" id="PTHR47289:SF2">
    <property type="entry name" value="TRANSCRIPTION FACTOR, PUTATIVE (DUF1664)-RELATED"/>
    <property type="match status" value="1"/>
</dbReference>
<dbReference type="PANTHER" id="PTHR47289">
    <property type="entry name" value="TRANSCRIPTION FACTOR, PUTATIVE (DUF1664)-RELATED"/>
    <property type="match status" value="1"/>
</dbReference>
<keyword evidence="2" id="KW-1133">Transmembrane helix</keyword>
<sequence>MAQVNNLREDMQLIRANSPITIVTGRGTGTSKYTIIIVIVVAGYGYVWWKGWKLPDMMFATRRGLSDARDAIAKQLESVYSSISTTRRHLSSRIDSVDKSLDEIADVTATTRDEVFLLQDKSKLLNSNVQTVRHVVKTLESKINRIEGKQDITTKGVSWLCDFAQTMEQNSSADRIQASPASSSRQALEAPMKTPSRTGSLPPILPVELPSTDSNGTHKVKKSPRPVVSASGLKDFSESSSHEVANGNRTPEDKTNGSSSSGLFGGVFAGRSAFLTRTRSATNAVPQEMRSSRQ</sequence>
<proteinExistence type="predicted"/>
<reference evidence="5" key="1">
    <citation type="submission" date="2013-09" db="EMBL/GenBank/DDBJ databases">
        <title>Corchorus olitorius genome sequencing.</title>
        <authorList>
            <person name="Alam M."/>
            <person name="Haque M.S."/>
            <person name="Islam M.S."/>
            <person name="Emdad E.M."/>
            <person name="Islam M.M."/>
            <person name="Ahmed B."/>
            <person name="Halim A."/>
            <person name="Hossen Q.M.M."/>
            <person name="Hossain M.Z."/>
            <person name="Ahmed R."/>
            <person name="Khan M.M."/>
            <person name="Islam R."/>
            <person name="Rashid M.M."/>
            <person name="Khan S.A."/>
            <person name="Rahman M.S."/>
            <person name="Alam M."/>
            <person name="Yahiya A.S."/>
            <person name="Khan M.S."/>
            <person name="Azam M.S."/>
            <person name="Haque T."/>
            <person name="Lashkar M.Z.H."/>
            <person name="Akhand A.I."/>
            <person name="Morshed G."/>
            <person name="Roy S."/>
            <person name="Uddin K.S."/>
            <person name="Rabeya T."/>
            <person name="Hossain A.S."/>
            <person name="Chowdhury A."/>
            <person name="Snigdha A.R."/>
            <person name="Mortoza M.S."/>
            <person name="Matin S.A."/>
            <person name="Hoque S.M.E."/>
            <person name="Islam M.K."/>
            <person name="Roy D.K."/>
            <person name="Haider R."/>
            <person name="Moosa M.M."/>
            <person name="Elias S.M."/>
            <person name="Hasan A.M."/>
            <person name="Jahan S."/>
            <person name="Shafiuddin M."/>
            <person name="Mahmood N."/>
            <person name="Shommy N.S."/>
        </authorList>
    </citation>
    <scope>NUCLEOTIDE SEQUENCE [LARGE SCALE GENOMIC DNA]</scope>
    <source>
        <strain evidence="5">cv. O-4</strain>
    </source>
</reference>
<feature type="compositionally biased region" description="Polar residues" evidence="1">
    <location>
        <begin position="171"/>
        <end position="186"/>
    </location>
</feature>
<dbReference type="Pfam" id="PF07889">
    <property type="entry name" value="DUF1664"/>
    <property type="match status" value="1"/>
</dbReference>
<keyword evidence="2" id="KW-0812">Transmembrane</keyword>
<feature type="domain" description="DUF1664" evidence="3">
    <location>
        <begin position="31"/>
        <end position="150"/>
    </location>
</feature>
<gene>
    <name evidence="4" type="ORF">COLO4_20443</name>
</gene>
<evidence type="ECO:0000256" key="2">
    <source>
        <dbReference type="SAM" id="Phobius"/>
    </source>
</evidence>
<evidence type="ECO:0000259" key="3">
    <source>
        <dbReference type="Pfam" id="PF07889"/>
    </source>
</evidence>
<comment type="caution">
    <text evidence="4">The sequence shown here is derived from an EMBL/GenBank/DDBJ whole genome shotgun (WGS) entry which is preliminary data.</text>
</comment>
<feature type="region of interest" description="Disordered" evidence="1">
    <location>
        <begin position="171"/>
        <end position="263"/>
    </location>
</feature>
<keyword evidence="5" id="KW-1185">Reference proteome</keyword>